<dbReference type="EMBL" id="JAAYEE010000027">
    <property type="protein sequence ID" value="NLW34140.1"/>
    <property type="molecule type" value="Genomic_DNA"/>
</dbReference>
<gene>
    <name evidence="2" type="ORF">GXY80_01475</name>
</gene>
<feature type="domain" description="Polyvalent protein metallopeptidase" evidence="1">
    <location>
        <begin position="5"/>
        <end position="112"/>
    </location>
</feature>
<comment type="caution">
    <text evidence="2">The sequence shown here is derived from an EMBL/GenBank/DDBJ whole genome shotgun (WGS) entry which is preliminary data.</text>
</comment>
<name>A0A971M1Z5_9BACT</name>
<dbReference type="Proteomes" id="UP000777265">
    <property type="component" value="Unassembled WGS sequence"/>
</dbReference>
<sequence length="126" mass="14086">MIITFYRPSADFINMPQIETFVSSEEYYSTLFHEATHATGHEKRLNRQGITESAPFGAPCYSKEEFVAEMGAAFLCGFTGIDYATIDNSASYIQGWLSKLRNDRKLVILSAAQAQKAANYILNISL</sequence>
<evidence type="ECO:0000313" key="3">
    <source>
        <dbReference type="Proteomes" id="UP000777265"/>
    </source>
</evidence>
<reference evidence="2" key="2">
    <citation type="submission" date="2020-01" db="EMBL/GenBank/DDBJ databases">
        <authorList>
            <person name="Campanaro S."/>
        </authorList>
    </citation>
    <scope>NUCLEOTIDE SEQUENCE</scope>
    <source>
        <strain evidence="2">AS06rmzACSIP_7</strain>
    </source>
</reference>
<organism evidence="2 3">
    <name type="scientific">Syntrophorhabdus aromaticivorans</name>
    <dbReference type="NCBI Taxonomy" id="328301"/>
    <lineage>
        <taxon>Bacteria</taxon>
        <taxon>Pseudomonadati</taxon>
        <taxon>Thermodesulfobacteriota</taxon>
        <taxon>Syntrophorhabdia</taxon>
        <taxon>Syntrophorhabdales</taxon>
        <taxon>Syntrophorhabdaceae</taxon>
        <taxon>Syntrophorhabdus</taxon>
    </lineage>
</organism>
<proteinExistence type="predicted"/>
<dbReference type="AlphaFoldDB" id="A0A971M1Z5"/>
<reference evidence="2" key="1">
    <citation type="journal article" date="2020" name="Biotechnol. Biofuels">
        <title>New insights from the biogas microbiome by comprehensive genome-resolved metagenomics of nearly 1600 species originating from multiple anaerobic digesters.</title>
        <authorList>
            <person name="Campanaro S."/>
            <person name="Treu L."/>
            <person name="Rodriguez-R L.M."/>
            <person name="Kovalovszki A."/>
            <person name="Ziels R.M."/>
            <person name="Maus I."/>
            <person name="Zhu X."/>
            <person name="Kougias P.G."/>
            <person name="Basile A."/>
            <person name="Luo G."/>
            <person name="Schluter A."/>
            <person name="Konstantinidis K.T."/>
            <person name="Angelidaki I."/>
        </authorList>
    </citation>
    <scope>NUCLEOTIDE SEQUENCE</scope>
    <source>
        <strain evidence="2">AS06rmzACSIP_7</strain>
    </source>
</reference>
<evidence type="ECO:0000259" key="1">
    <source>
        <dbReference type="Pfam" id="PF18818"/>
    </source>
</evidence>
<evidence type="ECO:0000313" key="2">
    <source>
        <dbReference type="EMBL" id="NLW34140.1"/>
    </source>
</evidence>
<accession>A0A971M1Z5</accession>
<protein>
    <recommendedName>
        <fullName evidence="1">Polyvalent protein metallopeptidase domain-containing protein</fullName>
    </recommendedName>
</protein>
<dbReference type="Pfam" id="PF18818">
    <property type="entry name" value="MPTase-PolyVal"/>
    <property type="match status" value="1"/>
</dbReference>
<dbReference type="InterPro" id="IPR041459">
    <property type="entry name" value="MPTase-PolyVal"/>
</dbReference>